<evidence type="ECO:0000313" key="3">
    <source>
        <dbReference type="Proteomes" id="UP000077552"/>
    </source>
</evidence>
<reference evidence="2 3" key="1">
    <citation type="submission" date="2016-05" db="EMBL/GenBank/DDBJ databases">
        <title>Genome sequencing of Vitellibacter soesokkakensis RSSK-12.</title>
        <authorList>
            <person name="Thevarajoo S."/>
            <person name="Selvaratnam C."/>
            <person name="Goh K.M."/>
            <person name="Chan K.-G."/>
            <person name="Chong C.S."/>
        </authorList>
    </citation>
    <scope>NUCLEOTIDE SEQUENCE [LARGE SCALE GENOMIC DNA]</scope>
    <source>
        <strain evidence="2 3">RSSK-12</strain>
    </source>
</reference>
<comment type="caution">
    <text evidence="2">The sequence shown here is derived from an EMBL/GenBank/DDBJ whole genome shotgun (WGS) entry which is preliminary data.</text>
</comment>
<dbReference type="Gene3D" id="3.40.970.30">
    <property type="entry name" value="yp_829618.1 like domains"/>
    <property type="match status" value="1"/>
</dbReference>
<protein>
    <recommendedName>
        <fullName evidence="1">DUF7793 domain-containing protein</fullName>
    </recommendedName>
</protein>
<dbReference type="EMBL" id="LXIE01000032">
    <property type="protein sequence ID" value="OAD90755.1"/>
    <property type="molecule type" value="Genomic_DNA"/>
</dbReference>
<gene>
    <name evidence="2" type="ORF">A7A78_14165</name>
</gene>
<keyword evidence="3" id="KW-1185">Reference proteome</keyword>
<dbReference type="STRING" id="1385699.A7A78_14165"/>
<dbReference type="Pfam" id="PF25056">
    <property type="entry name" value="DUF7793"/>
    <property type="match status" value="1"/>
</dbReference>
<evidence type="ECO:0000259" key="1">
    <source>
        <dbReference type="Pfam" id="PF25056"/>
    </source>
</evidence>
<feature type="domain" description="DUF7793" evidence="1">
    <location>
        <begin position="12"/>
        <end position="123"/>
    </location>
</feature>
<dbReference type="Gene3D" id="3.40.1680.10">
    <property type="entry name" value="yp_829618.1 domain like"/>
    <property type="match status" value="1"/>
</dbReference>
<organism evidence="2 3">
    <name type="scientific">Aequorivita soesokkakensis</name>
    <dbReference type="NCBI Taxonomy" id="1385699"/>
    <lineage>
        <taxon>Bacteria</taxon>
        <taxon>Pseudomonadati</taxon>
        <taxon>Bacteroidota</taxon>
        <taxon>Flavobacteriia</taxon>
        <taxon>Flavobacteriales</taxon>
        <taxon>Flavobacteriaceae</taxon>
        <taxon>Aequorivita</taxon>
    </lineage>
</organism>
<dbReference type="Proteomes" id="UP000077552">
    <property type="component" value="Unassembled WGS sequence"/>
</dbReference>
<accession>A0A1A9LEF6</accession>
<dbReference type="InterPro" id="IPR056695">
    <property type="entry name" value="DUF7793"/>
</dbReference>
<name>A0A1A9LEF6_9FLAO</name>
<evidence type="ECO:0000313" key="2">
    <source>
        <dbReference type="EMBL" id="OAD90755.1"/>
    </source>
</evidence>
<dbReference type="AlphaFoldDB" id="A0A1A9LEF6"/>
<proteinExistence type="predicted"/>
<dbReference type="OrthoDB" id="957652at2"/>
<sequence>MLDYTENNYATYKIAEGILYIRYHIGVSIDLAGAVKIVEERLSLQKGQSYPALCDMRGVREVKKAARDYFALEGSILLKAVAFLVEPSISEVISRFYLLANKPAIPTQAFQTPEEAEKFLTQYL</sequence>
<dbReference type="RefSeq" id="WP_068762481.1">
    <property type="nucleotide sequence ID" value="NZ_LXIE01000032.1"/>
</dbReference>